<proteinExistence type="inferred from homology"/>
<accession>A0A4S8QDC8</accession>
<dbReference type="EMBL" id="STGY01000021">
    <property type="protein sequence ID" value="THV42543.1"/>
    <property type="molecule type" value="Genomic_DNA"/>
</dbReference>
<dbReference type="InterPro" id="IPR006311">
    <property type="entry name" value="TAT_signal"/>
</dbReference>
<dbReference type="Pfam" id="PF03401">
    <property type="entry name" value="TctC"/>
    <property type="match status" value="1"/>
</dbReference>
<evidence type="ECO:0000313" key="4">
    <source>
        <dbReference type="Proteomes" id="UP000308760"/>
    </source>
</evidence>
<feature type="chain" id="PRO_5039278251" evidence="2">
    <location>
        <begin position="30"/>
        <end position="339"/>
    </location>
</feature>
<evidence type="ECO:0000313" key="3">
    <source>
        <dbReference type="EMBL" id="THV42543.1"/>
    </source>
</evidence>
<organism evidence="3 4">
    <name type="scientific">Glycomyces buryatensis</name>
    <dbReference type="NCBI Taxonomy" id="2570927"/>
    <lineage>
        <taxon>Bacteria</taxon>
        <taxon>Bacillati</taxon>
        <taxon>Actinomycetota</taxon>
        <taxon>Actinomycetes</taxon>
        <taxon>Glycomycetales</taxon>
        <taxon>Glycomycetaceae</taxon>
        <taxon>Glycomyces</taxon>
    </lineage>
</organism>
<dbReference type="PIRSF" id="PIRSF017082">
    <property type="entry name" value="YflP"/>
    <property type="match status" value="1"/>
</dbReference>
<dbReference type="OrthoDB" id="9780943at2"/>
<comment type="caution">
    <text evidence="3">The sequence shown here is derived from an EMBL/GenBank/DDBJ whole genome shotgun (WGS) entry which is preliminary data.</text>
</comment>
<name>A0A4S8QDC8_9ACTN</name>
<protein>
    <submittedName>
        <fullName evidence="3">Tripartite tricarboxylate transporter substrate binding protein</fullName>
    </submittedName>
</protein>
<comment type="similarity">
    <text evidence="1">Belongs to the UPF0065 (bug) family.</text>
</comment>
<sequence length="339" mass="34983">MRSRSMNPRPFTRRGLLAGAAAAPVAALAACNGVQGGADAAEDDFPTRAIDFTVPFDAGGSSDLLSRAVCLAAEEPLGQSIALANKPGANGAVGLKELVSGDADGYTLALAVKSLFAITPLVVDDPDAVAIDDFRIIATLTNEAYVLVVHADSPYQSLEDLVAAPSLNYGTAGVGTGGQLSLALLFGLAGTEATDVPFDGGAPAVTALLGQEIDVVSGSLAETMPQIEAGALRPLTVFSEERNVFLQDAPTATEAGYPVVVDQRRMVVAPSEVSDTVAGALVLAFEEARQDPDYQAFLQDNYMDVWEVDDVEARAHLSEAAELYAQNVADVGLALGDGS</sequence>
<evidence type="ECO:0000256" key="1">
    <source>
        <dbReference type="ARBA" id="ARBA00006987"/>
    </source>
</evidence>
<dbReference type="PROSITE" id="PS51318">
    <property type="entry name" value="TAT"/>
    <property type="match status" value="1"/>
</dbReference>
<dbReference type="PROSITE" id="PS51257">
    <property type="entry name" value="PROKAR_LIPOPROTEIN"/>
    <property type="match status" value="1"/>
</dbReference>
<dbReference type="PANTHER" id="PTHR42928">
    <property type="entry name" value="TRICARBOXYLATE-BINDING PROTEIN"/>
    <property type="match status" value="1"/>
</dbReference>
<keyword evidence="4" id="KW-1185">Reference proteome</keyword>
<dbReference type="Proteomes" id="UP000308760">
    <property type="component" value="Unassembled WGS sequence"/>
</dbReference>
<dbReference type="CDD" id="cd07012">
    <property type="entry name" value="PBP2_Bug_TTT"/>
    <property type="match status" value="1"/>
</dbReference>
<feature type="signal peptide" evidence="2">
    <location>
        <begin position="1"/>
        <end position="29"/>
    </location>
</feature>
<dbReference type="Gene3D" id="3.40.190.10">
    <property type="entry name" value="Periplasmic binding protein-like II"/>
    <property type="match status" value="1"/>
</dbReference>
<dbReference type="InterPro" id="IPR005064">
    <property type="entry name" value="BUG"/>
</dbReference>
<reference evidence="4" key="1">
    <citation type="submission" date="2019-04" db="EMBL/GenBank/DDBJ databases">
        <title>Nocardioides xinjiangensis sp. nov.</title>
        <authorList>
            <person name="Liu S."/>
        </authorList>
    </citation>
    <scope>NUCLEOTIDE SEQUENCE [LARGE SCALE GENOMIC DNA]</scope>
    <source>
        <strain evidence="4">18</strain>
    </source>
</reference>
<dbReference type="SUPFAM" id="SSF53850">
    <property type="entry name" value="Periplasmic binding protein-like II"/>
    <property type="match status" value="1"/>
</dbReference>
<gene>
    <name evidence="3" type="ORF">FAB82_05045</name>
</gene>
<dbReference type="AlphaFoldDB" id="A0A4S8QDC8"/>
<dbReference type="InterPro" id="IPR042100">
    <property type="entry name" value="Bug_dom1"/>
</dbReference>
<reference evidence="3 4" key="2">
    <citation type="submission" date="2019-05" db="EMBL/GenBank/DDBJ databases">
        <title>Glycomyces buryatensis sp. nov.</title>
        <authorList>
            <person name="Nikitina E."/>
        </authorList>
    </citation>
    <scope>NUCLEOTIDE SEQUENCE [LARGE SCALE GENOMIC DNA]</scope>
    <source>
        <strain evidence="3 4">18</strain>
    </source>
</reference>
<evidence type="ECO:0000256" key="2">
    <source>
        <dbReference type="SAM" id="SignalP"/>
    </source>
</evidence>
<keyword evidence="2" id="KW-0732">Signal</keyword>
<dbReference type="PANTHER" id="PTHR42928:SF5">
    <property type="entry name" value="BLR1237 PROTEIN"/>
    <property type="match status" value="1"/>
</dbReference>
<dbReference type="Gene3D" id="3.40.190.150">
    <property type="entry name" value="Bordetella uptake gene, domain 1"/>
    <property type="match status" value="1"/>
</dbReference>